<evidence type="ECO:0000313" key="6">
    <source>
        <dbReference type="EMBL" id="SUB75602.1"/>
    </source>
</evidence>
<dbReference type="Gene3D" id="3.40.50.300">
    <property type="entry name" value="P-loop containing nucleotide triphosphate hydrolases"/>
    <property type="match status" value="1"/>
</dbReference>
<comment type="similarity">
    <text evidence="1">Belongs to the ParA family.</text>
</comment>
<dbReference type="InterPro" id="IPR027417">
    <property type="entry name" value="P-loop_NTPase"/>
</dbReference>
<dbReference type="FunFam" id="3.40.50.300:FF:000285">
    <property type="entry name" value="Sporulation initiation inhibitor Soj"/>
    <property type="match status" value="1"/>
</dbReference>
<feature type="domain" description="AAA" evidence="5">
    <location>
        <begin position="2"/>
        <end position="174"/>
    </location>
</feature>
<proteinExistence type="inferred from homology"/>
<accession>A0A379DDF9</accession>
<dbReference type="AlphaFoldDB" id="A0A379DDF9"/>
<dbReference type="Proteomes" id="UP000254777">
    <property type="component" value="Unassembled WGS sequence"/>
</dbReference>
<reference evidence="6 7" key="1">
    <citation type="submission" date="2018-06" db="EMBL/GenBank/DDBJ databases">
        <authorList>
            <consortium name="Pathogen Informatics"/>
            <person name="Doyle S."/>
        </authorList>
    </citation>
    <scope>NUCLEOTIDE SEQUENCE [LARGE SCALE GENOMIC DNA]</scope>
    <source>
        <strain evidence="6 7">NCTC11088</strain>
    </source>
</reference>
<evidence type="ECO:0000256" key="1">
    <source>
        <dbReference type="ARBA" id="ARBA00006976"/>
    </source>
</evidence>
<dbReference type="InterPro" id="IPR050678">
    <property type="entry name" value="DNA_Partitioning_ATPase"/>
</dbReference>
<evidence type="ECO:0000256" key="2">
    <source>
        <dbReference type="ARBA" id="ARBA00049360"/>
    </source>
</evidence>
<dbReference type="Pfam" id="PF13614">
    <property type="entry name" value="AAA_31"/>
    <property type="match status" value="1"/>
</dbReference>
<dbReference type="EMBL" id="UGTH01000001">
    <property type="protein sequence ID" value="SUB75602.1"/>
    <property type="molecule type" value="Genomic_DNA"/>
</dbReference>
<dbReference type="InterPro" id="IPR025669">
    <property type="entry name" value="AAA_dom"/>
</dbReference>
<dbReference type="RefSeq" id="WP_004819585.1">
    <property type="nucleotide sequence ID" value="NZ_UGTH01000001.1"/>
</dbReference>
<dbReference type="PANTHER" id="PTHR13696:SF52">
    <property type="entry name" value="PARA FAMILY PROTEIN CT_582"/>
    <property type="match status" value="1"/>
</dbReference>
<evidence type="ECO:0000256" key="4">
    <source>
        <dbReference type="ARBA" id="ARBA00071824"/>
    </source>
</evidence>
<comment type="catalytic activity">
    <reaction evidence="2">
        <text>ATP + H2O = ADP + phosphate + H(+)</text>
        <dbReference type="Rhea" id="RHEA:13065"/>
        <dbReference type="ChEBI" id="CHEBI:15377"/>
        <dbReference type="ChEBI" id="CHEBI:15378"/>
        <dbReference type="ChEBI" id="CHEBI:30616"/>
        <dbReference type="ChEBI" id="CHEBI:43474"/>
        <dbReference type="ChEBI" id="CHEBI:456216"/>
    </reaction>
</comment>
<evidence type="ECO:0000256" key="3">
    <source>
        <dbReference type="ARBA" id="ARBA00062323"/>
    </source>
</evidence>
<evidence type="ECO:0000313" key="7">
    <source>
        <dbReference type="Proteomes" id="UP000254777"/>
    </source>
</evidence>
<name>A0A379DDF9_9FIRM</name>
<dbReference type="PANTHER" id="PTHR13696">
    <property type="entry name" value="P-LOOP CONTAINING NUCLEOSIDE TRIPHOSPHATE HYDROLASE"/>
    <property type="match status" value="1"/>
</dbReference>
<comment type="subunit">
    <text evidence="3">Dimerizes in the presence of ATP but not ADP; ATP-binding is required for double-stranded (ds)DNA-binding. Interacts with DnaA.</text>
</comment>
<dbReference type="CDD" id="cd02042">
    <property type="entry name" value="ParAB_family"/>
    <property type="match status" value="1"/>
</dbReference>
<sequence length="250" mass="27719">MAKVISVFNQKGGVGKTTTVINLSAAIARKKKKVLVIDIDPQANATSGLGLGESEGKNIYDLLDSGEVEILHSSTKGLDLIASSPDLAGIELEISKRDNWQYILKVTLEKIKGDYDYIFIDSPPSLGVLSMLSLVASDSIFIPVQSEYYALEGVGQLMNTISMVKENFNPDLTIEGVVMCMYDSRTKLSTQVKDEVKKYFKEKVYNTTIPRNIRLAEAPSFGAHIFDYDNISKGAWSYRKLAKEFLNNQE</sequence>
<dbReference type="SUPFAM" id="SSF52540">
    <property type="entry name" value="P-loop containing nucleoside triphosphate hydrolases"/>
    <property type="match status" value="1"/>
</dbReference>
<organism evidence="6 7">
    <name type="scientific">Peptoniphilus indolicus</name>
    <dbReference type="NCBI Taxonomy" id="33030"/>
    <lineage>
        <taxon>Bacteria</taxon>
        <taxon>Bacillati</taxon>
        <taxon>Bacillota</taxon>
        <taxon>Tissierellia</taxon>
        <taxon>Tissierellales</taxon>
        <taxon>Peptoniphilaceae</taxon>
        <taxon>Peptoniphilus</taxon>
    </lineage>
</organism>
<protein>
    <recommendedName>
        <fullName evidence="4">Sporulation initiation inhibitor protein Soj</fullName>
    </recommendedName>
</protein>
<gene>
    <name evidence="6" type="primary">soj</name>
    <name evidence="6" type="ORF">NCTC11088_01400</name>
</gene>
<evidence type="ECO:0000259" key="5">
    <source>
        <dbReference type="Pfam" id="PF13614"/>
    </source>
</evidence>